<feature type="transmembrane region" description="Helical" evidence="2">
    <location>
        <begin position="23"/>
        <end position="48"/>
    </location>
</feature>
<evidence type="ECO:0000313" key="3">
    <source>
        <dbReference type="EMBL" id="GAH78265.1"/>
    </source>
</evidence>
<dbReference type="PANTHER" id="PTHR43057">
    <property type="entry name" value="ARSENITE EFFLUX TRANSPORTER"/>
    <property type="match status" value="1"/>
</dbReference>
<accession>X1J9S7</accession>
<dbReference type="PANTHER" id="PTHR43057:SF1">
    <property type="entry name" value="ARSENICAL-RESISTANCE PROTEIN 3"/>
    <property type="match status" value="1"/>
</dbReference>
<keyword evidence="1" id="KW-0813">Transport</keyword>
<keyword evidence="2" id="KW-0472">Membrane</keyword>
<name>X1J9S7_9ZZZZ</name>
<proteinExistence type="predicted"/>
<dbReference type="GO" id="GO:0015297">
    <property type="term" value="F:antiporter activity"/>
    <property type="evidence" value="ECO:0007669"/>
    <property type="project" value="InterPro"/>
</dbReference>
<evidence type="ECO:0000256" key="2">
    <source>
        <dbReference type="SAM" id="Phobius"/>
    </source>
</evidence>
<comment type="caution">
    <text evidence="3">The sequence shown here is derived from an EMBL/GenBank/DDBJ whole genome shotgun (WGS) entry which is preliminary data.</text>
</comment>
<dbReference type="EMBL" id="BARU01044486">
    <property type="protein sequence ID" value="GAH78265.1"/>
    <property type="molecule type" value="Genomic_DNA"/>
</dbReference>
<feature type="non-terminal residue" evidence="3">
    <location>
        <position position="1"/>
    </location>
</feature>
<evidence type="ECO:0000256" key="1">
    <source>
        <dbReference type="ARBA" id="ARBA00022448"/>
    </source>
</evidence>
<keyword evidence="2" id="KW-0812">Transmembrane</keyword>
<dbReference type="InterPro" id="IPR004706">
    <property type="entry name" value="Arsenical-R_Acr3"/>
</dbReference>
<dbReference type="GO" id="GO:0015104">
    <property type="term" value="F:antimonite transmembrane transporter activity"/>
    <property type="evidence" value="ECO:0007669"/>
    <property type="project" value="TreeGrafter"/>
</dbReference>
<sequence>FALFTYEDTAMTIMISSSSQFEVAIGTAMVLFGIGSGAALATVIGPLLEIPLMVSAAKLLQRIAHRLGEP</sequence>
<keyword evidence="2" id="KW-1133">Transmembrane helix</keyword>
<dbReference type="GO" id="GO:0005886">
    <property type="term" value="C:plasma membrane"/>
    <property type="evidence" value="ECO:0007669"/>
    <property type="project" value="TreeGrafter"/>
</dbReference>
<organism evidence="3">
    <name type="scientific">marine sediment metagenome</name>
    <dbReference type="NCBI Taxonomy" id="412755"/>
    <lineage>
        <taxon>unclassified sequences</taxon>
        <taxon>metagenomes</taxon>
        <taxon>ecological metagenomes</taxon>
    </lineage>
</organism>
<dbReference type="AlphaFoldDB" id="X1J9S7"/>
<gene>
    <name evidence="3" type="ORF">S03H2_67829</name>
</gene>
<protein>
    <submittedName>
        <fullName evidence="3">Uncharacterized protein</fullName>
    </submittedName>
</protein>
<dbReference type="GO" id="GO:0015105">
    <property type="term" value="F:arsenite transmembrane transporter activity"/>
    <property type="evidence" value="ECO:0007669"/>
    <property type="project" value="TreeGrafter"/>
</dbReference>
<reference evidence="3" key="1">
    <citation type="journal article" date="2014" name="Front. Microbiol.">
        <title>High frequency of phylogenetically diverse reductive dehalogenase-homologous genes in deep subseafloor sedimentary metagenomes.</title>
        <authorList>
            <person name="Kawai M."/>
            <person name="Futagami T."/>
            <person name="Toyoda A."/>
            <person name="Takaki Y."/>
            <person name="Nishi S."/>
            <person name="Hori S."/>
            <person name="Arai W."/>
            <person name="Tsubouchi T."/>
            <person name="Morono Y."/>
            <person name="Uchiyama I."/>
            <person name="Ito T."/>
            <person name="Fujiyama A."/>
            <person name="Inagaki F."/>
            <person name="Takami H."/>
        </authorList>
    </citation>
    <scope>NUCLEOTIDE SEQUENCE</scope>
    <source>
        <strain evidence="3">Expedition CK06-06</strain>
    </source>
</reference>